<sequence length="451" mass="50231">MGRVGIHWAAERGYDEVVQEFLSSKGTDMDIEDGAADPDLGPNVTLLLLAAATGRDVIFHALLARSSVPVSASDLCRCVLKGANLAITKTVMEMQMRSGGKNLLLDGNALCLAAEGGSEEVLRYLLSFDQEEINYLSPQPPWLTVLHSAILSGRSGHVRAVLGHPRLDMDLITIKQQDMNLPTKNDVWGDFFLHPAARQDPTSTHPHVQTQQPRWPCSYEEAASVLSEATPVKVLLYRRITQLQTLIYRGASPSRLEEVIQKTLLVYHHWEYTYQPFMLDCVANHGSLPHRIQSWYVILDGHWHLAAMLLADVLESIDRSRFGLELERESRIASDLIATLRIDNALAVGSLARSSLRGQNSTMHRHFHDSLNEVAFLVEPWTVVLVHSFAKAAYISLDWLGSQGGALGECFRQNCEHCISALKYLGRKSDMAFCVASGLERELHKTIDGLY</sequence>
<gene>
    <name evidence="2" type="ORF">BJX63DRAFT_438061</name>
</gene>
<feature type="repeat" description="ANK" evidence="1">
    <location>
        <begin position="1"/>
        <end position="34"/>
    </location>
</feature>
<protein>
    <submittedName>
        <fullName evidence="2">Uncharacterized protein</fullName>
    </submittedName>
</protein>
<reference evidence="2 3" key="1">
    <citation type="submission" date="2024-07" db="EMBL/GenBank/DDBJ databases">
        <title>Section-level genome sequencing and comparative genomics of Aspergillus sections Usti and Cavernicolus.</title>
        <authorList>
            <consortium name="Lawrence Berkeley National Laboratory"/>
            <person name="Nybo J.L."/>
            <person name="Vesth T.C."/>
            <person name="Theobald S."/>
            <person name="Frisvad J.C."/>
            <person name="Larsen T.O."/>
            <person name="Kjaerboelling I."/>
            <person name="Rothschild-Mancinelli K."/>
            <person name="Lyhne E.K."/>
            <person name="Kogle M.E."/>
            <person name="Barry K."/>
            <person name="Clum A."/>
            <person name="Na H."/>
            <person name="Ledsgaard L."/>
            <person name="Lin J."/>
            <person name="Lipzen A."/>
            <person name="Kuo A."/>
            <person name="Riley R."/>
            <person name="Mondo S."/>
            <person name="Labutti K."/>
            <person name="Haridas S."/>
            <person name="Pangalinan J."/>
            <person name="Salamov A.A."/>
            <person name="Simmons B.A."/>
            <person name="Magnuson J.K."/>
            <person name="Chen J."/>
            <person name="Drula E."/>
            <person name="Henrissat B."/>
            <person name="Wiebenga A."/>
            <person name="Lubbers R.J."/>
            <person name="Gomes A.C."/>
            <person name="Makela M.R."/>
            <person name="Stajich J."/>
            <person name="Grigoriev I.V."/>
            <person name="Mortensen U.H."/>
            <person name="De Vries R.P."/>
            <person name="Baker S.E."/>
            <person name="Andersen M.R."/>
        </authorList>
    </citation>
    <scope>NUCLEOTIDE SEQUENCE [LARGE SCALE GENOMIC DNA]</scope>
    <source>
        <strain evidence="2 3">CBS 588.65</strain>
    </source>
</reference>
<dbReference type="EMBL" id="JBFXLT010000197">
    <property type="protein sequence ID" value="KAL2802245.1"/>
    <property type="molecule type" value="Genomic_DNA"/>
</dbReference>
<proteinExistence type="predicted"/>
<dbReference type="InterPro" id="IPR002110">
    <property type="entry name" value="Ankyrin_rpt"/>
</dbReference>
<keyword evidence="1" id="KW-0040">ANK repeat</keyword>
<dbReference type="Gene3D" id="1.25.40.20">
    <property type="entry name" value="Ankyrin repeat-containing domain"/>
    <property type="match status" value="1"/>
</dbReference>
<dbReference type="SUPFAM" id="SSF48403">
    <property type="entry name" value="Ankyrin repeat"/>
    <property type="match status" value="1"/>
</dbReference>
<keyword evidence="3" id="KW-1185">Reference proteome</keyword>
<name>A0ABR4GUS5_9EURO</name>
<evidence type="ECO:0000313" key="3">
    <source>
        <dbReference type="Proteomes" id="UP001610334"/>
    </source>
</evidence>
<dbReference type="Proteomes" id="UP001610334">
    <property type="component" value="Unassembled WGS sequence"/>
</dbReference>
<evidence type="ECO:0000313" key="2">
    <source>
        <dbReference type="EMBL" id="KAL2802245.1"/>
    </source>
</evidence>
<accession>A0ABR4GUS5</accession>
<dbReference type="PROSITE" id="PS50088">
    <property type="entry name" value="ANK_REPEAT"/>
    <property type="match status" value="1"/>
</dbReference>
<organism evidence="2 3">
    <name type="scientific">Aspergillus granulosus</name>
    <dbReference type="NCBI Taxonomy" id="176169"/>
    <lineage>
        <taxon>Eukaryota</taxon>
        <taxon>Fungi</taxon>
        <taxon>Dikarya</taxon>
        <taxon>Ascomycota</taxon>
        <taxon>Pezizomycotina</taxon>
        <taxon>Eurotiomycetes</taxon>
        <taxon>Eurotiomycetidae</taxon>
        <taxon>Eurotiales</taxon>
        <taxon>Aspergillaceae</taxon>
        <taxon>Aspergillus</taxon>
        <taxon>Aspergillus subgen. Nidulantes</taxon>
    </lineage>
</organism>
<comment type="caution">
    <text evidence="2">The sequence shown here is derived from an EMBL/GenBank/DDBJ whole genome shotgun (WGS) entry which is preliminary data.</text>
</comment>
<dbReference type="SMART" id="SM00248">
    <property type="entry name" value="ANK"/>
    <property type="match status" value="4"/>
</dbReference>
<dbReference type="InterPro" id="IPR036770">
    <property type="entry name" value="Ankyrin_rpt-contain_sf"/>
</dbReference>
<evidence type="ECO:0000256" key="1">
    <source>
        <dbReference type="PROSITE-ProRule" id="PRU00023"/>
    </source>
</evidence>
<dbReference type="Pfam" id="PF00023">
    <property type="entry name" value="Ank"/>
    <property type="match status" value="1"/>
</dbReference>